<dbReference type="InterPro" id="IPR018584">
    <property type="entry name" value="GT87"/>
</dbReference>
<evidence type="ECO:0000256" key="2">
    <source>
        <dbReference type="ARBA" id="ARBA00022475"/>
    </source>
</evidence>
<evidence type="ECO:0000256" key="1">
    <source>
        <dbReference type="ARBA" id="ARBA00004651"/>
    </source>
</evidence>
<feature type="transmembrane region" description="Helical" evidence="9">
    <location>
        <begin position="324"/>
        <end position="341"/>
    </location>
</feature>
<dbReference type="PIRSF" id="PIRSF010361">
    <property type="entry name" value="UCP010361"/>
    <property type="match status" value="1"/>
</dbReference>
<dbReference type="GO" id="GO:0005886">
    <property type="term" value="C:plasma membrane"/>
    <property type="evidence" value="ECO:0007669"/>
    <property type="project" value="UniProtKB-SubCell"/>
</dbReference>
<proteinExistence type="inferred from homology"/>
<dbReference type="AlphaFoldDB" id="A0AAE3YEU3"/>
<keyword evidence="4 9" id="KW-0812">Transmembrane</keyword>
<feature type="transmembrane region" description="Helical" evidence="9">
    <location>
        <begin position="103"/>
        <end position="122"/>
    </location>
</feature>
<dbReference type="Proteomes" id="UP001247307">
    <property type="component" value="Unassembled WGS sequence"/>
</dbReference>
<keyword evidence="2" id="KW-1003">Cell membrane</keyword>
<feature type="transmembrane region" description="Helical" evidence="9">
    <location>
        <begin position="182"/>
        <end position="212"/>
    </location>
</feature>
<evidence type="ECO:0000256" key="7">
    <source>
        <dbReference type="ARBA" id="ARBA00024033"/>
    </source>
</evidence>
<keyword evidence="3" id="KW-0808">Transferase</keyword>
<feature type="transmembrane region" description="Helical" evidence="9">
    <location>
        <begin position="134"/>
        <end position="154"/>
    </location>
</feature>
<keyword evidence="6 9" id="KW-0472">Membrane</keyword>
<evidence type="ECO:0000256" key="9">
    <source>
        <dbReference type="SAM" id="Phobius"/>
    </source>
</evidence>
<comment type="subcellular location">
    <subcellularLocation>
        <location evidence="1">Cell membrane</location>
        <topology evidence="1">Multi-pass membrane protein</topology>
    </subcellularLocation>
</comment>
<comment type="caution">
    <text evidence="10">The sequence shown here is derived from an EMBL/GenBank/DDBJ whole genome shotgun (WGS) entry which is preliminary data.</text>
</comment>
<evidence type="ECO:0000313" key="11">
    <source>
        <dbReference type="Proteomes" id="UP001247307"/>
    </source>
</evidence>
<feature type="region of interest" description="Disordered" evidence="8">
    <location>
        <begin position="1"/>
        <end position="24"/>
    </location>
</feature>
<dbReference type="RefSeq" id="WP_309850632.1">
    <property type="nucleotide sequence ID" value="NZ_BAAAIU010000005.1"/>
</dbReference>
<gene>
    <name evidence="10" type="ORF">J2S35_001034</name>
</gene>
<keyword evidence="11" id="KW-1185">Reference proteome</keyword>
<evidence type="ECO:0008006" key="12">
    <source>
        <dbReference type="Google" id="ProtNLM"/>
    </source>
</evidence>
<evidence type="ECO:0000256" key="3">
    <source>
        <dbReference type="ARBA" id="ARBA00022679"/>
    </source>
</evidence>
<accession>A0AAE3YEU3</accession>
<protein>
    <recommendedName>
        <fullName evidence="12">DUF2029 domain-containing protein</fullName>
    </recommendedName>
</protein>
<evidence type="ECO:0000256" key="4">
    <source>
        <dbReference type="ARBA" id="ARBA00022692"/>
    </source>
</evidence>
<feature type="transmembrane region" description="Helical" evidence="9">
    <location>
        <begin position="218"/>
        <end position="243"/>
    </location>
</feature>
<dbReference type="GO" id="GO:0016758">
    <property type="term" value="F:hexosyltransferase activity"/>
    <property type="evidence" value="ECO:0007669"/>
    <property type="project" value="InterPro"/>
</dbReference>
<feature type="transmembrane region" description="Helical" evidence="9">
    <location>
        <begin position="371"/>
        <end position="390"/>
    </location>
</feature>
<comment type="similarity">
    <text evidence="7">Belongs to the glycosyltransferase 87 family.</text>
</comment>
<keyword evidence="5 9" id="KW-1133">Transmembrane helix</keyword>
<dbReference type="EMBL" id="JAVDUI010000001">
    <property type="protein sequence ID" value="MDR6892094.1"/>
    <property type="molecule type" value="Genomic_DNA"/>
</dbReference>
<feature type="transmembrane region" description="Helical" evidence="9">
    <location>
        <begin position="255"/>
        <end position="276"/>
    </location>
</feature>
<evidence type="ECO:0000256" key="5">
    <source>
        <dbReference type="ARBA" id="ARBA00022989"/>
    </source>
</evidence>
<dbReference type="InterPro" id="IPR016570">
    <property type="entry name" value="UCP010361"/>
</dbReference>
<evidence type="ECO:0000256" key="6">
    <source>
        <dbReference type="ARBA" id="ARBA00023136"/>
    </source>
</evidence>
<organism evidence="10 11">
    <name type="scientific">Falsarthrobacter nasiphocae</name>
    <dbReference type="NCBI Taxonomy" id="189863"/>
    <lineage>
        <taxon>Bacteria</taxon>
        <taxon>Bacillati</taxon>
        <taxon>Actinomycetota</taxon>
        <taxon>Actinomycetes</taxon>
        <taxon>Micrococcales</taxon>
        <taxon>Micrococcaceae</taxon>
        <taxon>Falsarthrobacter</taxon>
    </lineage>
</organism>
<sequence>MPQTRTDPVWDAAAETVGGPRGQREGRRAGALAWFTPSRVLLILTTLAAMLAYAIKQPCFGINWASPEVFSRACYSDWPVIFSQRGLADGLLPFLSPESRVEYPVLLALTAGLFAAVTPGSGLSHERSMDFFNINAVAAAVAWGALVLVTAATARHLRAQGAFDGTEAAAPRWGTGIERGAVVALSPAIITTIFINWDVYAVLLAAVGLWGIVTRRWVLAGLFIGLGTAFKLYPILLLGVAFLMAVRAPRRSRAWVSFMTTTVAAVVSWLAVNVPAMLVDMTQWRYFLDFTKERGAGFSSLWFVINLGGGGWDSVLSAEQINRLGMISLLVMLALIVVFAWLSPRPIQPAALAFLIVAAFVLTNKVYSPQFVIWLVPLAALAGIPWRWLLAWQAVEVLHWWAVWEALARWSTPNANPQHFMAEDVYSWAVIAHMLALGALMAWVCVRGWTSPEPQQGQPLRSAGARPARTF</sequence>
<dbReference type="Pfam" id="PF09594">
    <property type="entry name" value="GT87"/>
    <property type="match status" value="1"/>
</dbReference>
<reference evidence="10" key="1">
    <citation type="submission" date="2023-07" db="EMBL/GenBank/DDBJ databases">
        <title>Sequencing the genomes of 1000 actinobacteria strains.</title>
        <authorList>
            <person name="Klenk H.-P."/>
        </authorList>
    </citation>
    <scope>NUCLEOTIDE SEQUENCE</scope>
    <source>
        <strain evidence="10">DSM 13988</strain>
    </source>
</reference>
<name>A0AAE3YEU3_9MICC</name>
<evidence type="ECO:0000256" key="8">
    <source>
        <dbReference type="SAM" id="MobiDB-lite"/>
    </source>
</evidence>
<feature type="transmembrane region" description="Helical" evidence="9">
    <location>
        <begin position="31"/>
        <end position="55"/>
    </location>
</feature>
<evidence type="ECO:0000313" key="10">
    <source>
        <dbReference type="EMBL" id="MDR6892094.1"/>
    </source>
</evidence>
<feature type="transmembrane region" description="Helical" evidence="9">
    <location>
        <begin position="347"/>
        <end position="364"/>
    </location>
</feature>
<feature type="transmembrane region" description="Helical" evidence="9">
    <location>
        <begin position="425"/>
        <end position="446"/>
    </location>
</feature>